<evidence type="ECO:0000313" key="3">
    <source>
        <dbReference type="Proteomes" id="UP000821837"/>
    </source>
</evidence>
<dbReference type="Proteomes" id="UP000821837">
    <property type="component" value="Unassembled WGS sequence"/>
</dbReference>
<keyword evidence="1" id="KW-0812">Transmembrane</keyword>
<comment type="caution">
    <text evidence="2">The sequence shown here is derived from an EMBL/GenBank/DDBJ whole genome shotgun (WGS) entry which is preliminary data.</text>
</comment>
<protein>
    <submittedName>
        <fullName evidence="2">Uncharacterized protein</fullName>
    </submittedName>
</protein>
<proteinExistence type="predicted"/>
<reference evidence="2" key="1">
    <citation type="journal article" date="2020" name="Cell">
        <title>Large-Scale Comparative Analyses of Tick Genomes Elucidate Their Genetic Diversity and Vector Capacities.</title>
        <authorList>
            <consortium name="Tick Genome and Microbiome Consortium (TIGMIC)"/>
            <person name="Jia N."/>
            <person name="Wang J."/>
            <person name="Shi W."/>
            <person name="Du L."/>
            <person name="Sun Y."/>
            <person name="Zhan W."/>
            <person name="Jiang J.F."/>
            <person name="Wang Q."/>
            <person name="Zhang B."/>
            <person name="Ji P."/>
            <person name="Bell-Sakyi L."/>
            <person name="Cui X.M."/>
            <person name="Yuan T.T."/>
            <person name="Jiang B.G."/>
            <person name="Yang W.F."/>
            <person name="Lam T.T."/>
            <person name="Chang Q.C."/>
            <person name="Ding S.J."/>
            <person name="Wang X.J."/>
            <person name="Zhu J.G."/>
            <person name="Ruan X.D."/>
            <person name="Zhao L."/>
            <person name="Wei J.T."/>
            <person name="Ye R.Z."/>
            <person name="Que T.C."/>
            <person name="Du C.H."/>
            <person name="Zhou Y.H."/>
            <person name="Cheng J.X."/>
            <person name="Dai P.F."/>
            <person name="Guo W.B."/>
            <person name="Han X.H."/>
            <person name="Huang E.J."/>
            <person name="Li L.F."/>
            <person name="Wei W."/>
            <person name="Gao Y.C."/>
            <person name="Liu J.Z."/>
            <person name="Shao H.Z."/>
            <person name="Wang X."/>
            <person name="Wang C.C."/>
            <person name="Yang T.C."/>
            <person name="Huo Q.B."/>
            <person name="Li W."/>
            <person name="Chen H.Y."/>
            <person name="Chen S.E."/>
            <person name="Zhou L.G."/>
            <person name="Ni X.B."/>
            <person name="Tian J.H."/>
            <person name="Sheng Y."/>
            <person name="Liu T."/>
            <person name="Pan Y.S."/>
            <person name="Xia L.Y."/>
            <person name="Li J."/>
            <person name="Zhao F."/>
            <person name="Cao W.C."/>
        </authorList>
    </citation>
    <scope>NUCLEOTIDE SEQUENCE</scope>
    <source>
        <strain evidence="2">Rsan-2018</strain>
    </source>
</reference>
<dbReference type="VEuPathDB" id="VectorBase:RSAN_033939"/>
<evidence type="ECO:0000313" key="2">
    <source>
        <dbReference type="EMBL" id="KAH7968435.1"/>
    </source>
</evidence>
<dbReference type="EMBL" id="JABSTV010001248">
    <property type="protein sequence ID" value="KAH7968435.1"/>
    <property type="molecule type" value="Genomic_DNA"/>
</dbReference>
<accession>A0A9D4Q5N8</accession>
<dbReference type="AlphaFoldDB" id="A0A9D4Q5N8"/>
<name>A0A9D4Q5N8_RHISA</name>
<evidence type="ECO:0000256" key="1">
    <source>
        <dbReference type="SAM" id="Phobius"/>
    </source>
</evidence>
<organism evidence="2 3">
    <name type="scientific">Rhipicephalus sanguineus</name>
    <name type="common">Brown dog tick</name>
    <name type="synonym">Ixodes sanguineus</name>
    <dbReference type="NCBI Taxonomy" id="34632"/>
    <lineage>
        <taxon>Eukaryota</taxon>
        <taxon>Metazoa</taxon>
        <taxon>Ecdysozoa</taxon>
        <taxon>Arthropoda</taxon>
        <taxon>Chelicerata</taxon>
        <taxon>Arachnida</taxon>
        <taxon>Acari</taxon>
        <taxon>Parasitiformes</taxon>
        <taxon>Ixodida</taxon>
        <taxon>Ixodoidea</taxon>
        <taxon>Ixodidae</taxon>
        <taxon>Rhipicephalinae</taxon>
        <taxon>Rhipicephalus</taxon>
        <taxon>Rhipicephalus</taxon>
    </lineage>
</organism>
<gene>
    <name evidence="2" type="ORF">HPB52_008414</name>
</gene>
<keyword evidence="3" id="KW-1185">Reference proteome</keyword>
<keyword evidence="1" id="KW-0472">Membrane</keyword>
<sequence length="321" mass="36225">MGEPSVVPSAMVRSAMPSGISRLYMDDDDVEPARNMTTMQYCTLCVVAMIIIGVFAYAFFLAFVKNRASKEEPPLMCSLDGHHVYRYPVEMCSYIIFLSAVIDLFKGSVDPLAGTEQQYDAFMKASKSGDLKKLLSFRYDDVNSMTADDISTGFVKVRSNVFHGVDFRFTQSNPTWLKLLTVEAVSKYSRELVTGGKKLASSAWHCIGLSLAAVAFQSSSDLDDDAVGVKRLSYCEFDRNSSERVTWDPSYFTRTYQNDLVVFEKDKEFSEKLKEVTKLSKSCVLLDDVFYDYHKCQCDKPNFKLLRAARRVLWGGSTRLS</sequence>
<keyword evidence="1" id="KW-1133">Transmembrane helix</keyword>
<reference evidence="2" key="2">
    <citation type="submission" date="2021-09" db="EMBL/GenBank/DDBJ databases">
        <authorList>
            <person name="Jia N."/>
            <person name="Wang J."/>
            <person name="Shi W."/>
            <person name="Du L."/>
            <person name="Sun Y."/>
            <person name="Zhan W."/>
            <person name="Jiang J."/>
            <person name="Wang Q."/>
            <person name="Zhang B."/>
            <person name="Ji P."/>
            <person name="Sakyi L.B."/>
            <person name="Cui X."/>
            <person name="Yuan T."/>
            <person name="Jiang B."/>
            <person name="Yang W."/>
            <person name="Lam T.T.-Y."/>
            <person name="Chang Q."/>
            <person name="Ding S."/>
            <person name="Wang X."/>
            <person name="Zhu J."/>
            <person name="Ruan X."/>
            <person name="Zhao L."/>
            <person name="Wei J."/>
            <person name="Que T."/>
            <person name="Du C."/>
            <person name="Cheng J."/>
            <person name="Dai P."/>
            <person name="Han X."/>
            <person name="Huang E."/>
            <person name="Gao Y."/>
            <person name="Liu J."/>
            <person name="Shao H."/>
            <person name="Ye R."/>
            <person name="Li L."/>
            <person name="Wei W."/>
            <person name="Wang X."/>
            <person name="Wang C."/>
            <person name="Huo Q."/>
            <person name="Li W."/>
            <person name="Guo W."/>
            <person name="Chen H."/>
            <person name="Chen S."/>
            <person name="Zhou L."/>
            <person name="Zhou L."/>
            <person name="Ni X."/>
            <person name="Tian J."/>
            <person name="Zhou Y."/>
            <person name="Sheng Y."/>
            <person name="Liu T."/>
            <person name="Pan Y."/>
            <person name="Xia L."/>
            <person name="Li J."/>
            <person name="Zhao F."/>
            <person name="Cao W."/>
        </authorList>
    </citation>
    <scope>NUCLEOTIDE SEQUENCE</scope>
    <source>
        <strain evidence="2">Rsan-2018</strain>
        <tissue evidence="2">Larvae</tissue>
    </source>
</reference>
<feature type="transmembrane region" description="Helical" evidence="1">
    <location>
        <begin position="41"/>
        <end position="64"/>
    </location>
</feature>